<protein>
    <recommendedName>
        <fullName evidence="3">Aminoglycoside phosphotransferase domain-containing protein</fullName>
    </recommendedName>
</protein>
<dbReference type="PANTHER" id="PTHR21310:SF37">
    <property type="entry name" value="AMINOGLYCOSIDE PHOSPHOTRANSFERASE DOMAIN-CONTAINING PROTEIN"/>
    <property type="match status" value="1"/>
</dbReference>
<gene>
    <name evidence="1" type="ORF">BDW47DRAFT_104612</name>
</gene>
<dbReference type="AlphaFoldDB" id="A0A2I2FDD5"/>
<keyword evidence="2" id="KW-1185">Reference proteome</keyword>
<accession>A0A2I2FDD5</accession>
<dbReference type="EMBL" id="KZ559134">
    <property type="protein sequence ID" value="PLB38640.1"/>
    <property type="molecule type" value="Genomic_DNA"/>
</dbReference>
<dbReference type="Proteomes" id="UP000234585">
    <property type="component" value="Unassembled WGS sequence"/>
</dbReference>
<evidence type="ECO:0008006" key="3">
    <source>
        <dbReference type="Google" id="ProtNLM"/>
    </source>
</evidence>
<organism evidence="1 2">
    <name type="scientific">Aspergillus candidus</name>
    <dbReference type="NCBI Taxonomy" id="41067"/>
    <lineage>
        <taxon>Eukaryota</taxon>
        <taxon>Fungi</taxon>
        <taxon>Dikarya</taxon>
        <taxon>Ascomycota</taxon>
        <taxon>Pezizomycotina</taxon>
        <taxon>Eurotiomycetes</taxon>
        <taxon>Eurotiomycetidae</taxon>
        <taxon>Eurotiales</taxon>
        <taxon>Aspergillaceae</taxon>
        <taxon>Aspergillus</taxon>
        <taxon>Aspergillus subgen. Circumdati</taxon>
    </lineage>
</organism>
<sequence>MPTTKPYDDVAWAISTQIWEDWPELLRTDGDIYNDIGIILSEEFGNLEWTLFEYLQTGGFNTCFKMEFTNNSAAVIRFPIPGAVMFPEEKVRNEVSIMCFLSDKSSERVRIPVPSIWRMEQTTQTPSALGPFIIMSYIDHKKSMADLLEAPGYKGCRFLALNPDLGRLRLEHLYAKLAKVVLSLSTFSFARIGSITKTNDASWEALDRPLSYSMNEIVQLGTVSRSDLPTTTYDKSSSYFEALAELHILHLKSQRNEANIKSDVETSTLADDFRRRFVARFLFRKLVYDREQRKDWIAHDDGPFPIWCDDFRPENVLLDETEDIAGVVDWEYTYTAPVEFVHAPPWWLLLIKPEDWPDGLDDWCIKYEKSLEIFLAAMRKCEDDAIQGNLLTEDQRLSSRMQKSWLSGNFWIMYAARSNFAFDAIYWEKIDQRFFEPILTQEVGIRDVWRKRLSLLQPEERQLMEEYVDQKLKDGGTERLAWEPGEYTKAWIEKLKDKRGSSR</sequence>
<evidence type="ECO:0000313" key="2">
    <source>
        <dbReference type="Proteomes" id="UP000234585"/>
    </source>
</evidence>
<proteinExistence type="predicted"/>
<dbReference type="OrthoDB" id="5412996at2759"/>
<name>A0A2I2FDD5_ASPCN</name>
<reference evidence="1 2" key="1">
    <citation type="submission" date="2017-12" db="EMBL/GenBank/DDBJ databases">
        <authorList>
            <consortium name="DOE Joint Genome Institute"/>
            <person name="Haridas S."/>
            <person name="Kjaerbolling I."/>
            <person name="Vesth T.C."/>
            <person name="Frisvad J.C."/>
            <person name="Nybo J.L."/>
            <person name="Theobald S."/>
            <person name="Kuo A."/>
            <person name="Bowyer P."/>
            <person name="Matsuda Y."/>
            <person name="Mondo S."/>
            <person name="Lyhne E.K."/>
            <person name="Kogle M.E."/>
            <person name="Clum A."/>
            <person name="Lipzen A."/>
            <person name="Salamov A."/>
            <person name="Ngan C.Y."/>
            <person name="Daum C."/>
            <person name="Chiniquy J."/>
            <person name="Barry K."/>
            <person name="LaButti K."/>
            <person name="Simmons B.A."/>
            <person name="Magnuson J.K."/>
            <person name="Mortensen U.H."/>
            <person name="Larsen T.O."/>
            <person name="Grigoriev I.V."/>
            <person name="Baker S.E."/>
            <person name="Andersen M.R."/>
            <person name="Nordberg H.P."/>
            <person name="Cantor M.N."/>
            <person name="Hua S.X."/>
        </authorList>
    </citation>
    <scope>NUCLEOTIDE SEQUENCE [LARGE SCALE GENOMIC DNA]</scope>
    <source>
        <strain evidence="1 2">CBS 102.13</strain>
    </source>
</reference>
<dbReference type="InterPro" id="IPR011009">
    <property type="entry name" value="Kinase-like_dom_sf"/>
</dbReference>
<dbReference type="STRING" id="41067.A0A2I2FDD5"/>
<dbReference type="InterPro" id="IPR051678">
    <property type="entry name" value="AGP_Transferase"/>
</dbReference>
<dbReference type="GeneID" id="36519527"/>
<evidence type="ECO:0000313" key="1">
    <source>
        <dbReference type="EMBL" id="PLB38640.1"/>
    </source>
</evidence>
<dbReference type="RefSeq" id="XP_024672652.1">
    <property type="nucleotide sequence ID" value="XM_024812367.1"/>
</dbReference>
<dbReference type="PANTHER" id="PTHR21310">
    <property type="entry name" value="AMINOGLYCOSIDE PHOSPHOTRANSFERASE-RELATED-RELATED"/>
    <property type="match status" value="1"/>
</dbReference>
<dbReference type="SUPFAM" id="SSF56112">
    <property type="entry name" value="Protein kinase-like (PK-like)"/>
    <property type="match status" value="1"/>
</dbReference>